<accession>Q60DE4</accession>
<reference evidence="3" key="2">
    <citation type="journal article" date="2008" name="Nucleic Acids Res.">
        <title>The rice annotation project database (RAP-DB): 2008 update.</title>
        <authorList>
            <consortium name="The rice annotation project (RAP)"/>
        </authorList>
    </citation>
    <scope>GENOME REANNOTATION</scope>
    <source>
        <strain evidence="3">cv. Nipponbare</strain>
    </source>
</reference>
<feature type="region of interest" description="Disordered" evidence="1">
    <location>
        <begin position="1"/>
        <end position="122"/>
    </location>
</feature>
<evidence type="ECO:0000313" key="3">
    <source>
        <dbReference type="Proteomes" id="UP000000763"/>
    </source>
</evidence>
<reference evidence="3" key="1">
    <citation type="journal article" date="2005" name="Nature">
        <title>The map-based sequence of the rice genome.</title>
        <authorList>
            <consortium name="International rice genome sequencing project (IRGSP)"/>
            <person name="Matsumoto T."/>
            <person name="Wu J."/>
            <person name="Kanamori H."/>
            <person name="Katayose Y."/>
            <person name="Fujisawa M."/>
            <person name="Namiki N."/>
            <person name="Mizuno H."/>
            <person name="Yamamoto K."/>
            <person name="Antonio B.A."/>
            <person name="Baba T."/>
            <person name="Sakata K."/>
            <person name="Nagamura Y."/>
            <person name="Aoki H."/>
            <person name="Arikawa K."/>
            <person name="Arita K."/>
            <person name="Bito T."/>
            <person name="Chiden Y."/>
            <person name="Fujitsuka N."/>
            <person name="Fukunaka R."/>
            <person name="Hamada M."/>
            <person name="Harada C."/>
            <person name="Hayashi A."/>
            <person name="Hijishita S."/>
            <person name="Honda M."/>
            <person name="Hosokawa S."/>
            <person name="Ichikawa Y."/>
            <person name="Idonuma A."/>
            <person name="Iijima M."/>
            <person name="Ikeda M."/>
            <person name="Ikeno M."/>
            <person name="Ito K."/>
            <person name="Ito S."/>
            <person name="Ito T."/>
            <person name="Ito Y."/>
            <person name="Ito Y."/>
            <person name="Iwabuchi A."/>
            <person name="Kamiya K."/>
            <person name="Karasawa W."/>
            <person name="Kurita K."/>
            <person name="Katagiri S."/>
            <person name="Kikuta A."/>
            <person name="Kobayashi H."/>
            <person name="Kobayashi N."/>
            <person name="Machita K."/>
            <person name="Maehara T."/>
            <person name="Masukawa M."/>
            <person name="Mizubayashi T."/>
            <person name="Mukai Y."/>
            <person name="Nagasaki H."/>
            <person name="Nagata Y."/>
            <person name="Naito S."/>
            <person name="Nakashima M."/>
            <person name="Nakama Y."/>
            <person name="Nakamichi Y."/>
            <person name="Nakamura M."/>
            <person name="Meguro A."/>
            <person name="Negishi M."/>
            <person name="Ohta I."/>
            <person name="Ohta T."/>
            <person name="Okamoto M."/>
            <person name="Ono N."/>
            <person name="Saji S."/>
            <person name="Sakaguchi M."/>
            <person name="Sakai K."/>
            <person name="Shibata M."/>
            <person name="Shimokawa T."/>
            <person name="Song J."/>
            <person name="Takazaki Y."/>
            <person name="Terasawa K."/>
            <person name="Tsugane M."/>
            <person name="Tsuji K."/>
            <person name="Ueda S."/>
            <person name="Waki K."/>
            <person name="Yamagata H."/>
            <person name="Yamamoto M."/>
            <person name="Yamamoto S."/>
            <person name="Yamane H."/>
            <person name="Yoshiki S."/>
            <person name="Yoshihara R."/>
            <person name="Yukawa K."/>
            <person name="Zhong H."/>
            <person name="Yano M."/>
            <person name="Yuan Q."/>
            <person name="Ouyang S."/>
            <person name="Liu J."/>
            <person name="Jones K.M."/>
            <person name="Gansberger K."/>
            <person name="Moffat K."/>
            <person name="Hill J."/>
            <person name="Bera J."/>
            <person name="Fadrosh D."/>
            <person name="Jin S."/>
            <person name="Johri S."/>
            <person name="Kim M."/>
            <person name="Overton L."/>
            <person name="Reardon M."/>
            <person name="Tsitrin T."/>
            <person name="Vuong H."/>
            <person name="Weaver B."/>
            <person name="Ciecko A."/>
            <person name="Tallon L."/>
            <person name="Jackson J."/>
            <person name="Pai G."/>
            <person name="Aken S.V."/>
            <person name="Utterback T."/>
            <person name="Reidmuller S."/>
            <person name="Feldblyum T."/>
            <person name="Hsiao J."/>
            <person name="Zismann V."/>
            <person name="Iobst S."/>
            <person name="de Vazeille A.R."/>
            <person name="Buell C.R."/>
            <person name="Ying K."/>
            <person name="Li Y."/>
            <person name="Lu T."/>
            <person name="Huang Y."/>
            <person name="Zhao Q."/>
            <person name="Feng Q."/>
            <person name="Zhang L."/>
            <person name="Zhu J."/>
            <person name="Weng Q."/>
            <person name="Mu J."/>
            <person name="Lu Y."/>
            <person name="Fan D."/>
            <person name="Liu Y."/>
            <person name="Guan J."/>
            <person name="Zhang Y."/>
            <person name="Yu S."/>
            <person name="Liu X."/>
            <person name="Zhang Y."/>
            <person name="Hong G."/>
            <person name="Han B."/>
            <person name="Choisne N."/>
            <person name="Demange N."/>
            <person name="Orjeda G."/>
            <person name="Samain S."/>
            <person name="Cattolico L."/>
            <person name="Pelletier E."/>
            <person name="Couloux A."/>
            <person name="Segurens B."/>
            <person name="Wincker P."/>
            <person name="D'Hont A."/>
            <person name="Scarpelli C."/>
            <person name="Weissenbach J."/>
            <person name="Salanoubat M."/>
            <person name="Quetier F."/>
            <person name="Yu Y."/>
            <person name="Kim H.R."/>
            <person name="Rambo T."/>
            <person name="Currie J."/>
            <person name="Collura K."/>
            <person name="Luo M."/>
            <person name="Yang T."/>
            <person name="Ammiraju J.S.S."/>
            <person name="Engler F."/>
            <person name="Soderlund C."/>
            <person name="Wing R.A."/>
            <person name="Palmer L.E."/>
            <person name="de la Bastide M."/>
            <person name="Spiegel L."/>
            <person name="Nascimento L."/>
            <person name="Zutavern T."/>
            <person name="O'Shaughnessy A."/>
            <person name="Dike S."/>
            <person name="Dedhia N."/>
            <person name="Preston R."/>
            <person name="Balija V."/>
            <person name="McCombie W.R."/>
            <person name="Chow T."/>
            <person name="Chen H."/>
            <person name="Chung M."/>
            <person name="Chen C."/>
            <person name="Shaw J."/>
            <person name="Wu H."/>
            <person name="Hsiao K."/>
            <person name="Chao Y."/>
            <person name="Chu M."/>
            <person name="Cheng C."/>
            <person name="Hour A."/>
            <person name="Lee P."/>
            <person name="Lin S."/>
            <person name="Lin Y."/>
            <person name="Liou J."/>
            <person name="Liu S."/>
            <person name="Hsing Y."/>
            <person name="Raghuvanshi S."/>
            <person name="Mohanty A."/>
            <person name="Bharti A.K."/>
            <person name="Gaur A."/>
            <person name="Gupta V."/>
            <person name="Kumar D."/>
            <person name="Ravi V."/>
            <person name="Vij S."/>
            <person name="Kapur A."/>
            <person name="Khurana P."/>
            <person name="Khurana P."/>
            <person name="Khurana J.P."/>
            <person name="Tyagi A.K."/>
            <person name="Gaikwad K."/>
            <person name="Singh A."/>
            <person name="Dalal V."/>
            <person name="Srivastava S."/>
            <person name="Dixit A."/>
            <person name="Pal A.K."/>
            <person name="Ghazi I.A."/>
            <person name="Yadav M."/>
            <person name="Pandit A."/>
            <person name="Bhargava A."/>
            <person name="Sureshbabu K."/>
            <person name="Batra K."/>
            <person name="Sharma T.R."/>
            <person name="Mohapatra T."/>
            <person name="Singh N.K."/>
            <person name="Messing J."/>
            <person name="Nelson A.B."/>
            <person name="Fuks G."/>
            <person name="Kavchok S."/>
            <person name="Keizer G."/>
            <person name="Linton E."/>
            <person name="Llaca V."/>
            <person name="Song R."/>
            <person name="Tanyolac B."/>
            <person name="Young S."/>
            <person name="Ho-Il K."/>
            <person name="Hahn J.H."/>
            <person name="Sangsakoo G."/>
            <person name="Vanavichit A."/>
            <person name="de Mattos Luiz.A.T."/>
            <person name="Zimmer P.D."/>
            <person name="Malone G."/>
            <person name="Dellagostin O."/>
            <person name="de Oliveira A.C."/>
            <person name="Bevan M."/>
            <person name="Bancroft I."/>
            <person name="Minx P."/>
            <person name="Cordum H."/>
            <person name="Wilson R."/>
            <person name="Cheng Z."/>
            <person name="Jin W."/>
            <person name="Jiang J."/>
            <person name="Leong S.A."/>
            <person name="Iwama H."/>
            <person name="Gojobori T."/>
            <person name="Itoh T."/>
            <person name="Niimura Y."/>
            <person name="Fujii Y."/>
            <person name="Habara T."/>
            <person name="Sakai H."/>
            <person name="Sato Y."/>
            <person name="Wilson G."/>
            <person name="Kumar K."/>
            <person name="McCouch S."/>
            <person name="Juretic N."/>
            <person name="Hoen D."/>
            <person name="Wright S."/>
            <person name="Bruskiewich R."/>
            <person name="Bureau T."/>
            <person name="Miyao A."/>
            <person name="Hirochika H."/>
            <person name="Nishikawa T."/>
            <person name="Kadowaki K."/>
            <person name="Sugiura M."/>
            <person name="Burr B."/>
            <person name="Sasaki T."/>
        </authorList>
    </citation>
    <scope>NUCLEOTIDE SEQUENCE [LARGE SCALE GENOMIC DNA]</scope>
    <source>
        <strain evidence="3">cv. Nipponbare</strain>
    </source>
</reference>
<feature type="compositionally biased region" description="Pro residues" evidence="1">
    <location>
        <begin position="110"/>
        <end position="121"/>
    </location>
</feature>
<feature type="region of interest" description="Disordered" evidence="1">
    <location>
        <begin position="138"/>
        <end position="167"/>
    </location>
</feature>
<protein>
    <submittedName>
        <fullName evidence="2">Uncharacterized protein</fullName>
    </submittedName>
</protein>
<evidence type="ECO:0000256" key="1">
    <source>
        <dbReference type="SAM" id="MobiDB-lite"/>
    </source>
</evidence>
<feature type="compositionally biased region" description="Low complexity" evidence="1">
    <location>
        <begin position="141"/>
        <end position="153"/>
    </location>
</feature>
<organism evidence="2 3">
    <name type="scientific">Oryza sativa subsp. japonica</name>
    <name type="common">Rice</name>
    <dbReference type="NCBI Taxonomy" id="39947"/>
    <lineage>
        <taxon>Eukaryota</taxon>
        <taxon>Viridiplantae</taxon>
        <taxon>Streptophyta</taxon>
        <taxon>Embryophyta</taxon>
        <taxon>Tracheophyta</taxon>
        <taxon>Spermatophyta</taxon>
        <taxon>Magnoliopsida</taxon>
        <taxon>Liliopsida</taxon>
        <taxon>Poales</taxon>
        <taxon>Poaceae</taxon>
        <taxon>BOP clade</taxon>
        <taxon>Oryzoideae</taxon>
        <taxon>Oryzeae</taxon>
        <taxon>Oryzinae</taxon>
        <taxon>Oryza</taxon>
        <taxon>Oryza sativa</taxon>
    </lineage>
</organism>
<feature type="compositionally biased region" description="Gly residues" evidence="1">
    <location>
        <begin position="27"/>
        <end position="37"/>
    </location>
</feature>
<proteinExistence type="predicted"/>
<feature type="compositionally biased region" description="Basic residues" evidence="1">
    <location>
        <begin position="86"/>
        <end position="109"/>
    </location>
</feature>
<dbReference type="Proteomes" id="UP000000763">
    <property type="component" value="Chromosome 3"/>
</dbReference>
<sequence>MAAAGQGGGRTRRRLDEAMSKEAAATGRGGEQRGGGETSSWSSSSSCTSSVGSVDDDVVKAAIGRHQGSGRRHRQAATGRCQGSGRCRRQGSGRRHRLRAERPRHRPPPHLHPLPPAPPLDAAPRHVLMRKTHTVVPELVRPSPSSSRHSSSPFTIAPPPRRPSPSVRIGFPPFLSLCLSLCRAVASPHTAAPRRSPSCAAGVRAAPPHAMPGPA</sequence>
<gene>
    <name evidence="2" type="primary">OSJNBb0013C14.5</name>
</gene>
<evidence type="ECO:0000313" key="2">
    <source>
        <dbReference type="EMBL" id="AAU89214.1"/>
    </source>
</evidence>
<feature type="compositionally biased region" description="Low complexity" evidence="1">
    <location>
        <begin position="38"/>
        <end position="53"/>
    </location>
</feature>
<feature type="region of interest" description="Disordered" evidence="1">
    <location>
        <begin position="189"/>
        <end position="215"/>
    </location>
</feature>
<dbReference type="AlphaFoldDB" id="Q60DE4"/>
<name>Q60DE4_ORYSJ</name>
<dbReference type="EMBL" id="AC147802">
    <property type="protein sequence ID" value="AAU89214.1"/>
    <property type="molecule type" value="Genomic_DNA"/>
</dbReference>